<dbReference type="Pfam" id="PF03737">
    <property type="entry name" value="RraA-like"/>
    <property type="match status" value="1"/>
</dbReference>
<accession>A0AAD3D117</accession>
<reference evidence="3 4" key="1">
    <citation type="journal article" date="2021" name="Sci. Rep.">
        <title>The genome of the diatom Chaetoceros tenuissimus carries an ancient integrated fragment of an extant virus.</title>
        <authorList>
            <person name="Hongo Y."/>
            <person name="Kimura K."/>
            <person name="Takaki Y."/>
            <person name="Yoshida Y."/>
            <person name="Baba S."/>
            <person name="Kobayashi G."/>
            <person name="Nagasaki K."/>
            <person name="Hano T."/>
            <person name="Tomaru Y."/>
        </authorList>
    </citation>
    <scope>NUCLEOTIDE SEQUENCE [LARGE SCALE GENOMIC DNA]</scope>
    <source>
        <strain evidence="3 4">NIES-3715</strain>
    </source>
</reference>
<keyword evidence="4" id="KW-1185">Reference proteome</keyword>
<dbReference type="SUPFAM" id="SSF89562">
    <property type="entry name" value="RraA-like"/>
    <property type="match status" value="1"/>
</dbReference>
<evidence type="ECO:0000256" key="2">
    <source>
        <dbReference type="SAM" id="Phobius"/>
    </source>
</evidence>
<feature type="region of interest" description="Disordered" evidence="1">
    <location>
        <begin position="307"/>
        <end position="338"/>
    </location>
</feature>
<gene>
    <name evidence="3" type="ORF">CTEN210_12133</name>
</gene>
<feature type="compositionally biased region" description="Polar residues" evidence="1">
    <location>
        <begin position="380"/>
        <end position="391"/>
    </location>
</feature>
<dbReference type="InterPro" id="IPR036704">
    <property type="entry name" value="RraA/RraA-like_sf"/>
</dbReference>
<evidence type="ECO:0000256" key="1">
    <source>
        <dbReference type="SAM" id="MobiDB-lite"/>
    </source>
</evidence>
<evidence type="ECO:0000313" key="3">
    <source>
        <dbReference type="EMBL" id="GFH55657.1"/>
    </source>
</evidence>
<dbReference type="Proteomes" id="UP001054902">
    <property type="component" value="Unassembled WGS sequence"/>
</dbReference>
<dbReference type="PANTHER" id="PTHR33254">
    <property type="entry name" value="4-HYDROXY-4-METHYL-2-OXOGLUTARATE ALDOLASE 3-RELATED"/>
    <property type="match status" value="1"/>
</dbReference>
<feature type="compositionally biased region" description="Polar residues" evidence="1">
    <location>
        <begin position="307"/>
        <end position="331"/>
    </location>
</feature>
<comment type="caution">
    <text evidence="3">The sequence shown here is derived from an EMBL/GenBank/DDBJ whole genome shotgun (WGS) entry which is preliminary data.</text>
</comment>
<dbReference type="CDD" id="cd16841">
    <property type="entry name" value="RraA_family"/>
    <property type="match status" value="1"/>
</dbReference>
<sequence>MYTRSLTDRIKIQFEIIYENVQDFIYRHSLRTPLLMLAGVAAFMTLKNGKQSIAMIKSLNPMYKKYNKSPYSTYGSYNGGRTMPYAGRSTIGGGYTGGATGYTPGTSSYGTTGATNYGGAIGGAYNHPSTFGQTQSTSFTSPGLRGSTTMGGGYGNTMSTTNSFGNTASSSQTLPGMFQSVTNVPSFSGQIETITAPDSPNFVMQVIGSPGQGKVLFIDAQGSMNAVFDSQMAQTAQQNGWAGIIVNGNVLNDPQWSTKFIGVKALNFAMQKGMGMVGQRSMPVNVNGVMVNPGMFVQADNTGIRISQSGGSTTANTQFGSNSQYGRSNSFGTTGGSTMGGGMNNYGNSMTGGGMGINSGYGGSSFNSNARSSYGGGTSPYASRTSTTGYNSRPSYSSYGSSSYGRKKPSKRTLMAMLLFICAIVWVLLGD</sequence>
<protein>
    <submittedName>
        <fullName evidence="3">Uncharacterized protein</fullName>
    </submittedName>
</protein>
<evidence type="ECO:0000313" key="4">
    <source>
        <dbReference type="Proteomes" id="UP001054902"/>
    </source>
</evidence>
<feature type="transmembrane region" description="Helical" evidence="2">
    <location>
        <begin position="413"/>
        <end position="429"/>
    </location>
</feature>
<feature type="region of interest" description="Disordered" evidence="1">
    <location>
        <begin position="373"/>
        <end position="406"/>
    </location>
</feature>
<organism evidence="3 4">
    <name type="scientific">Chaetoceros tenuissimus</name>
    <dbReference type="NCBI Taxonomy" id="426638"/>
    <lineage>
        <taxon>Eukaryota</taxon>
        <taxon>Sar</taxon>
        <taxon>Stramenopiles</taxon>
        <taxon>Ochrophyta</taxon>
        <taxon>Bacillariophyta</taxon>
        <taxon>Coscinodiscophyceae</taxon>
        <taxon>Chaetocerotophycidae</taxon>
        <taxon>Chaetocerotales</taxon>
        <taxon>Chaetocerotaceae</taxon>
        <taxon>Chaetoceros</taxon>
    </lineage>
</organism>
<keyword evidence="2" id="KW-0812">Transmembrane</keyword>
<feature type="compositionally biased region" description="Low complexity" evidence="1">
    <location>
        <begin position="392"/>
        <end position="404"/>
    </location>
</feature>
<dbReference type="PANTHER" id="PTHR33254:SF4">
    <property type="entry name" value="4-HYDROXY-4-METHYL-2-OXOGLUTARATE ALDOLASE 3-RELATED"/>
    <property type="match status" value="1"/>
</dbReference>
<name>A0AAD3D117_9STRA</name>
<keyword evidence="2" id="KW-0472">Membrane</keyword>
<dbReference type="InterPro" id="IPR005493">
    <property type="entry name" value="RraA/RraA-like"/>
</dbReference>
<dbReference type="Gene3D" id="3.50.30.40">
    <property type="entry name" value="Ribonuclease E inhibitor RraA/RraA-like"/>
    <property type="match status" value="1"/>
</dbReference>
<proteinExistence type="predicted"/>
<keyword evidence="2" id="KW-1133">Transmembrane helix</keyword>
<dbReference type="EMBL" id="BLLK01000051">
    <property type="protein sequence ID" value="GFH55657.1"/>
    <property type="molecule type" value="Genomic_DNA"/>
</dbReference>
<dbReference type="AlphaFoldDB" id="A0AAD3D117"/>